<dbReference type="Proteomes" id="UP000094197">
    <property type="component" value="Chromosome 1"/>
</dbReference>
<keyword evidence="2" id="KW-1185">Reference proteome</keyword>
<evidence type="ECO:0000313" key="1">
    <source>
        <dbReference type="EMBL" id="AOP33394.1"/>
    </source>
</evidence>
<gene>
    <name evidence="1" type="ORF">A0128_05765</name>
</gene>
<name>A0A1D7UV25_9LEPT</name>
<dbReference type="AlphaFoldDB" id="A0A1D7UV25"/>
<sequence>MFFRINLIPKIKKESRSFVCSNYDKRTLIFFYLKSDFKSASKMLGKIRLHYKASLTGKSIRTGE</sequence>
<protein>
    <submittedName>
        <fullName evidence="1">Uncharacterized protein</fullName>
    </submittedName>
</protein>
<organism evidence="1 2">
    <name type="scientific">Leptospira tipperaryensis</name>
    <dbReference type="NCBI Taxonomy" id="2564040"/>
    <lineage>
        <taxon>Bacteria</taxon>
        <taxon>Pseudomonadati</taxon>
        <taxon>Spirochaetota</taxon>
        <taxon>Spirochaetia</taxon>
        <taxon>Leptospirales</taxon>
        <taxon>Leptospiraceae</taxon>
        <taxon>Leptospira</taxon>
    </lineage>
</organism>
<evidence type="ECO:0000313" key="2">
    <source>
        <dbReference type="Proteomes" id="UP000094197"/>
    </source>
</evidence>
<reference evidence="1 2" key="1">
    <citation type="submission" date="2016-04" db="EMBL/GenBank/DDBJ databases">
        <title>Complete genome seqeunce of Leptospira alstonii serovar Room22.</title>
        <authorList>
            <person name="Nally J.E."/>
            <person name="Bayles D.O."/>
            <person name="Hurley D."/>
            <person name="Fanning S."/>
            <person name="McMahon B.J."/>
            <person name="Arent Z."/>
        </authorList>
    </citation>
    <scope>NUCLEOTIDE SEQUENCE [LARGE SCALE GENOMIC DNA]</scope>
    <source>
        <strain evidence="1 2">GWTS #1</strain>
    </source>
</reference>
<dbReference type="EMBL" id="CP015217">
    <property type="protein sequence ID" value="AOP33394.1"/>
    <property type="molecule type" value="Genomic_DNA"/>
</dbReference>
<proteinExistence type="predicted"/>
<accession>A0A1D7UV25</accession>
<dbReference type="KEGG" id="laj:A0128_05765"/>